<evidence type="ECO:0000313" key="1">
    <source>
        <dbReference type="EMBL" id="MET4634944.1"/>
    </source>
</evidence>
<sequence length="208" mass="23236">MEEIEGYGIQKAFTRLRKSAIALFGPPVENRPVTGFFYDQAHDVPKCAHDGPENLSIHLTPSTKSDRRQRQFQLSHEVVHTICRGQKLEAPLIEEGAAVYFSYTHDTYPDGYLSACLSISPPWYLVAADLYDRLTQAGADAILRLREKQPILDEVVEADILATVEGVSMELAECLLLPLSRWSVAIGKGQADPERGRDAITRWILQGE</sequence>
<comment type="caution">
    <text evidence="1">The sequence shown here is derived from an EMBL/GenBank/DDBJ whole genome shotgun (WGS) entry which is preliminary data.</text>
</comment>
<evidence type="ECO:0008006" key="3">
    <source>
        <dbReference type="Google" id="ProtNLM"/>
    </source>
</evidence>
<reference evidence="1 2" key="1">
    <citation type="submission" date="2024-06" db="EMBL/GenBank/DDBJ databases">
        <title>Sorghum-associated microbial communities from plants grown in Nebraska, USA.</title>
        <authorList>
            <person name="Schachtman D."/>
        </authorList>
    </citation>
    <scope>NUCLEOTIDE SEQUENCE [LARGE SCALE GENOMIC DNA]</scope>
    <source>
        <strain evidence="1 2">3207</strain>
    </source>
</reference>
<name>A0ABV2R0Z9_9HYPH</name>
<dbReference type="RefSeq" id="WP_354552060.1">
    <property type="nucleotide sequence ID" value="NZ_JBEPSM010000002.1"/>
</dbReference>
<dbReference type="EMBL" id="JBEPSM010000002">
    <property type="protein sequence ID" value="MET4634944.1"/>
    <property type="molecule type" value="Genomic_DNA"/>
</dbReference>
<keyword evidence="2" id="KW-1185">Reference proteome</keyword>
<gene>
    <name evidence="1" type="ORF">ABIE08_002890</name>
</gene>
<proteinExistence type="predicted"/>
<accession>A0ABV2R0Z9</accession>
<organism evidence="1 2">
    <name type="scientific">Kaistia defluvii</name>
    <dbReference type="NCBI Taxonomy" id="410841"/>
    <lineage>
        <taxon>Bacteria</taxon>
        <taxon>Pseudomonadati</taxon>
        <taxon>Pseudomonadota</taxon>
        <taxon>Alphaproteobacteria</taxon>
        <taxon>Hyphomicrobiales</taxon>
        <taxon>Kaistiaceae</taxon>
        <taxon>Kaistia</taxon>
    </lineage>
</organism>
<dbReference type="Proteomes" id="UP001549321">
    <property type="component" value="Unassembled WGS sequence"/>
</dbReference>
<protein>
    <recommendedName>
        <fullName evidence="3">IrrE N-terminal-like domain-containing protein</fullName>
    </recommendedName>
</protein>
<evidence type="ECO:0000313" key="2">
    <source>
        <dbReference type="Proteomes" id="UP001549321"/>
    </source>
</evidence>